<dbReference type="Gene3D" id="3.90.850.10">
    <property type="entry name" value="Fumarylacetoacetase-like, C-terminal domain"/>
    <property type="match status" value="1"/>
</dbReference>
<name>A0A2T6B1S8_9RHOB</name>
<evidence type="ECO:0000259" key="2">
    <source>
        <dbReference type="Pfam" id="PF01557"/>
    </source>
</evidence>
<dbReference type="InterPro" id="IPR011234">
    <property type="entry name" value="Fumarylacetoacetase-like_C"/>
</dbReference>
<keyword evidence="3" id="KW-0378">Hydrolase</keyword>
<dbReference type="Pfam" id="PF01557">
    <property type="entry name" value="FAA_hydrolase"/>
    <property type="match status" value="1"/>
</dbReference>
<dbReference type="GO" id="GO:0018773">
    <property type="term" value="F:acetylpyruvate hydrolase activity"/>
    <property type="evidence" value="ECO:0007669"/>
    <property type="project" value="TreeGrafter"/>
</dbReference>
<dbReference type="RefSeq" id="WP_054302432.1">
    <property type="nucleotide sequence ID" value="NZ_QBKP01000006.1"/>
</dbReference>
<keyword evidence="3" id="KW-0670">Pyruvate</keyword>
<evidence type="ECO:0000313" key="3">
    <source>
        <dbReference type="EMBL" id="PTX50028.1"/>
    </source>
</evidence>
<dbReference type="Proteomes" id="UP000244224">
    <property type="component" value="Unassembled WGS sequence"/>
</dbReference>
<evidence type="ECO:0000313" key="4">
    <source>
        <dbReference type="Proteomes" id="UP000244224"/>
    </source>
</evidence>
<accession>A0A2T6B1S8</accession>
<keyword evidence="4" id="KW-1185">Reference proteome</keyword>
<proteinExistence type="predicted"/>
<organism evidence="3 4">
    <name type="scientific">Gemmobacter caeni</name>
    <dbReference type="NCBI Taxonomy" id="589035"/>
    <lineage>
        <taxon>Bacteria</taxon>
        <taxon>Pseudomonadati</taxon>
        <taxon>Pseudomonadota</taxon>
        <taxon>Alphaproteobacteria</taxon>
        <taxon>Rhodobacterales</taxon>
        <taxon>Paracoccaceae</taxon>
        <taxon>Gemmobacter</taxon>
    </lineage>
</organism>
<dbReference type="SUPFAM" id="SSF56529">
    <property type="entry name" value="FAH"/>
    <property type="match status" value="1"/>
</dbReference>
<dbReference type="OrthoDB" id="5197601at2"/>
<reference evidence="3 4" key="1">
    <citation type="submission" date="2018-04" db="EMBL/GenBank/DDBJ databases">
        <title>Genomic Encyclopedia of Archaeal and Bacterial Type Strains, Phase II (KMG-II): from individual species to whole genera.</title>
        <authorList>
            <person name="Goeker M."/>
        </authorList>
    </citation>
    <scope>NUCLEOTIDE SEQUENCE [LARGE SCALE GENOMIC DNA]</scope>
    <source>
        <strain evidence="3 4">DSM 21823</strain>
    </source>
</reference>
<dbReference type="PANTHER" id="PTHR11820">
    <property type="entry name" value="ACYLPYRUVASE"/>
    <property type="match status" value="1"/>
</dbReference>
<dbReference type="GO" id="GO:0046872">
    <property type="term" value="F:metal ion binding"/>
    <property type="evidence" value="ECO:0007669"/>
    <property type="project" value="UniProtKB-KW"/>
</dbReference>
<dbReference type="InterPro" id="IPR036663">
    <property type="entry name" value="Fumarylacetoacetase_C_sf"/>
</dbReference>
<gene>
    <name evidence="3" type="ORF">C8N34_106210</name>
</gene>
<protein>
    <submittedName>
        <fullName evidence="3">Fumarylpyruvate hydrolase</fullName>
    </submittedName>
</protein>
<comment type="caution">
    <text evidence="3">The sequence shown here is derived from an EMBL/GenBank/DDBJ whole genome shotgun (WGS) entry which is preliminary data.</text>
</comment>
<sequence length="225" mass="23754">MDYVFPPAPVPSLPVQGMAARFPVRRIFCVGRNYAEHAREMGHDPDREPPFFFTKPADALVQDGMQIAYPPATADLHHEAELVVAIRKGGAGIAMAQALDHVFGYAAGNDLTRRDMQAAAKAARRPWDMSKGFDASAVVGTIVPGQAVPEGAIRCLVAGGVRQEAALADMIWPVADVIAHLSGLVRLEPGDLIMTGTPAGVGAIARGETCVVQIDGLPQAVVTVI</sequence>
<evidence type="ECO:0000256" key="1">
    <source>
        <dbReference type="ARBA" id="ARBA00022723"/>
    </source>
</evidence>
<keyword evidence="1" id="KW-0479">Metal-binding</keyword>
<dbReference type="PANTHER" id="PTHR11820:SF90">
    <property type="entry name" value="FLUTATHIONE S-TRANSFERASE"/>
    <property type="match status" value="1"/>
</dbReference>
<dbReference type="EMBL" id="QBKP01000006">
    <property type="protein sequence ID" value="PTX50028.1"/>
    <property type="molecule type" value="Genomic_DNA"/>
</dbReference>
<feature type="domain" description="Fumarylacetoacetase-like C-terminal" evidence="2">
    <location>
        <begin position="27"/>
        <end position="224"/>
    </location>
</feature>
<dbReference type="AlphaFoldDB" id="A0A2T6B1S8"/>